<name>A0ACC2ED86_DIPCM</name>
<reference evidence="2" key="1">
    <citation type="journal article" date="2024" name="Proc. Natl. Acad. Sci. U.S.A.">
        <title>Extraordinary preservation of gene collinearity over three hundred million years revealed in homosporous lycophytes.</title>
        <authorList>
            <person name="Li C."/>
            <person name="Wickell D."/>
            <person name="Kuo L.Y."/>
            <person name="Chen X."/>
            <person name="Nie B."/>
            <person name="Liao X."/>
            <person name="Peng D."/>
            <person name="Ji J."/>
            <person name="Jenkins J."/>
            <person name="Williams M."/>
            <person name="Shu S."/>
            <person name="Plott C."/>
            <person name="Barry K."/>
            <person name="Rajasekar S."/>
            <person name="Grimwood J."/>
            <person name="Han X."/>
            <person name="Sun S."/>
            <person name="Hou Z."/>
            <person name="He W."/>
            <person name="Dai G."/>
            <person name="Sun C."/>
            <person name="Schmutz J."/>
            <person name="Leebens-Mack J.H."/>
            <person name="Li F.W."/>
            <person name="Wang L."/>
        </authorList>
    </citation>
    <scope>NUCLEOTIDE SEQUENCE [LARGE SCALE GENOMIC DNA]</scope>
    <source>
        <strain evidence="2">cv. PW_Plant_1</strain>
    </source>
</reference>
<sequence>MASGFFHFIGKSTISTCCRAGSRLLIKLQNHNNGICVFSSVTGSFARKRQTNFFWDVQSVRQLREELDKLDRQNSQGKFTLLASLLKGCCNLKAVTEGMRLHAHIGKTRYEKDTFLANLLTDMYGKCGRVELARAVFDKLLDKDVYSWNAMIAAYVQNGHTEEALEVFQKMKQGSILPDKVTFATIINACASPALLDKGRLIHDEAVGIGCHLDLYVGTALINMYGKCGNLDNAYEVFEKLPDKTVISWTAMVGAYVEAGHDEAALGLFKRMQEEGVKPNKVTFLTALNACSSPDTLAEGKHIHSLIVECDLELDLVVGTTLVNMYGNCGSPYEARRMFDKMHDRNLVSWNAMIAAYAKSGLGEETFQLFCQMQQESLTLDSITIVNMLDVFASSKVALEEDLFIYLLSPECELELDVFVRTAIITTYARRGKLDDARHYFERMPFRNQISWNAMISAYAQSGYGRQALQFFQEMQQRGTKPDKISYTSILDACADLADLAEGKWIHDCITEAGDNEDIVIANALVHMYGRCGSPNDALRTFTAMSRRNLVTWGVLIAAHAHIGLGKSALEDLGQMQWEGVNPDAIALVSVLSACSHAGLVDEGCQYFYSIGMETVSTEQYGCLIDLLARAGQLDEVKFVLTRMRIKPDAVMCMTLLDACRMHGDTELGRFAMQHLLELDPNMASKYTDLRN</sequence>
<keyword evidence="2" id="KW-1185">Reference proteome</keyword>
<dbReference type="Proteomes" id="UP001162992">
    <property type="component" value="Chromosome 2"/>
</dbReference>
<evidence type="ECO:0000313" key="2">
    <source>
        <dbReference type="Proteomes" id="UP001162992"/>
    </source>
</evidence>
<accession>A0ACC2ED86</accession>
<gene>
    <name evidence="1" type="ORF">O6H91_02G014100</name>
</gene>
<evidence type="ECO:0000313" key="1">
    <source>
        <dbReference type="EMBL" id="KAJ7564365.1"/>
    </source>
</evidence>
<comment type="caution">
    <text evidence="1">The sequence shown here is derived from an EMBL/GenBank/DDBJ whole genome shotgun (WGS) entry which is preliminary data.</text>
</comment>
<proteinExistence type="predicted"/>
<organism evidence="1 2">
    <name type="scientific">Diphasiastrum complanatum</name>
    <name type="common">Issler's clubmoss</name>
    <name type="synonym">Lycopodium complanatum</name>
    <dbReference type="NCBI Taxonomy" id="34168"/>
    <lineage>
        <taxon>Eukaryota</taxon>
        <taxon>Viridiplantae</taxon>
        <taxon>Streptophyta</taxon>
        <taxon>Embryophyta</taxon>
        <taxon>Tracheophyta</taxon>
        <taxon>Lycopodiopsida</taxon>
        <taxon>Lycopodiales</taxon>
        <taxon>Lycopodiaceae</taxon>
        <taxon>Lycopodioideae</taxon>
        <taxon>Diphasiastrum</taxon>
    </lineage>
</organism>
<dbReference type="EMBL" id="CM055093">
    <property type="protein sequence ID" value="KAJ7564365.1"/>
    <property type="molecule type" value="Genomic_DNA"/>
</dbReference>
<protein>
    <submittedName>
        <fullName evidence="1">Uncharacterized protein</fullName>
    </submittedName>
</protein>